<dbReference type="InterPro" id="IPR012337">
    <property type="entry name" value="RNaseH-like_sf"/>
</dbReference>
<dbReference type="GO" id="GO:0015074">
    <property type="term" value="P:DNA integration"/>
    <property type="evidence" value="ECO:0007669"/>
    <property type="project" value="InterPro"/>
</dbReference>
<comment type="caution">
    <text evidence="3">The sequence shown here is derived from an EMBL/GenBank/DDBJ whole genome shotgun (WGS) entry which is preliminary data.</text>
</comment>
<dbReference type="InterPro" id="IPR036397">
    <property type="entry name" value="RNaseH_sf"/>
</dbReference>
<organism evidence="3 4">
    <name type="scientific">Anoxynatronum buryatiense</name>
    <dbReference type="NCBI Taxonomy" id="489973"/>
    <lineage>
        <taxon>Bacteria</taxon>
        <taxon>Bacillati</taxon>
        <taxon>Bacillota</taxon>
        <taxon>Clostridia</taxon>
        <taxon>Eubacteriales</taxon>
        <taxon>Clostridiaceae</taxon>
        <taxon>Anoxynatronum</taxon>
    </lineage>
</organism>
<dbReference type="Gene3D" id="3.30.420.10">
    <property type="entry name" value="Ribonuclease H-like superfamily/Ribonuclease H"/>
    <property type="match status" value="1"/>
</dbReference>
<accession>A0AA45WZG5</accession>
<evidence type="ECO:0000313" key="4">
    <source>
        <dbReference type="Proteomes" id="UP001158066"/>
    </source>
</evidence>
<dbReference type="Pfam" id="PF22483">
    <property type="entry name" value="Mu-transpos_C_2"/>
    <property type="match status" value="1"/>
</dbReference>
<name>A0AA45WZG5_9CLOT</name>
<comment type="similarity">
    <text evidence="1">Belongs to the transposase IS21/IS408/IS1162 family.</text>
</comment>
<dbReference type="SUPFAM" id="SSF53098">
    <property type="entry name" value="Ribonuclease H-like"/>
    <property type="match status" value="1"/>
</dbReference>
<dbReference type="PROSITE" id="PS50994">
    <property type="entry name" value="INTEGRASE"/>
    <property type="match status" value="1"/>
</dbReference>
<dbReference type="EMBL" id="FXUF01000027">
    <property type="protein sequence ID" value="SMP72244.1"/>
    <property type="molecule type" value="Genomic_DNA"/>
</dbReference>
<dbReference type="AlphaFoldDB" id="A0AA45WZG5"/>
<evidence type="ECO:0000256" key="1">
    <source>
        <dbReference type="ARBA" id="ARBA00009277"/>
    </source>
</evidence>
<evidence type="ECO:0000313" key="3">
    <source>
        <dbReference type="EMBL" id="SMP72244.1"/>
    </source>
</evidence>
<gene>
    <name evidence="3" type="ORF">SAMN06296020_1272</name>
</gene>
<reference evidence="3" key="1">
    <citation type="submission" date="2017-05" db="EMBL/GenBank/DDBJ databases">
        <authorList>
            <person name="Varghese N."/>
            <person name="Submissions S."/>
        </authorList>
    </citation>
    <scope>NUCLEOTIDE SEQUENCE</scope>
    <source>
        <strain evidence="3">Su22</strain>
    </source>
</reference>
<evidence type="ECO:0000259" key="2">
    <source>
        <dbReference type="PROSITE" id="PS50994"/>
    </source>
</evidence>
<keyword evidence="4" id="KW-1185">Reference proteome</keyword>
<feature type="domain" description="Integrase catalytic" evidence="2">
    <location>
        <begin position="138"/>
        <end position="318"/>
    </location>
</feature>
<dbReference type="InterPro" id="IPR054353">
    <property type="entry name" value="IstA-like_C"/>
</dbReference>
<dbReference type="PANTHER" id="PTHR35004:SF8">
    <property type="entry name" value="TRANSPOSASE RV3428C-RELATED"/>
    <property type="match status" value="1"/>
</dbReference>
<protein>
    <submittedName>
        <fullName evidence="3">Transposase</fullName>
    </submittedName>
</protein>
<sequence length="521" mass="58682">MEYQCFLSVSSLYISGRQVKSLGYSQRQVAASAKCARDTVSTVYQLAEGHGLEWPLSEDLSNVQIRDLFYPARSESKRRMPDCAVMFQEMAKPGVTMTLLWAEYSEKCKAEKVIPLKYTQFTDYYRKYVNTTKATMRIKRKPGELMEVDWAGKTLSVYDPYTGEATTAYLFVAVLSCSLYTYVEAFPSMISHHWITGHLHAYEHFGGVTRILVPDNLKTGVTKHTRSEMILNKTYAEMAEHYGTCVIPARPAKPKDKPGVEGSVGFVSTWVMAALRNYKAFTFQELNDAIREKLLVLNSAPFQKKNGSRLSAFLEEEKPYLLPLPASPYELALWSSATIQPDYLISVDRNKYSVPHVLIGYEVDIRTTSKTIEVFFQGSRVASHVRRYEALEEPVRLPDHMPENHRRALAYNADTFRDWAATMGTATLVVVKAFLSAGKVEQQGYKSCSRLMKLADKHSTARLEDACSRALAYTPEPSIKNIETILKTGLDKAKPAAAAPKSDNTYAYTRGPAYFGGTRHD</sequence>
<dbReference type="InterPro" id="IPR001584">
    <property type="entry name" value="Integrase_cat-core"/>
</dbReference>
<dbReference type="NCBIfam" id="NF033546">
    <property type="entry name" value="transpos_IS21"/>
    <property type="match status" value="1"/>
</dbReference>
<proteinExistence type="inferred from homology"/>
<dbReference type="PANTHER" id="PTHR35004">
    <property type="entry name" value="TRANSPOSASE RV3428C-RELATED"/>
    <property type="match status" value="1"/>
</dbReference>
<dbReference type="Proteomes" id="UP001158066">
    <property type="component" value="Unassembled WGS sequence"/>
</dbReference>
<dbReference type="GO" id="GO:0003676">
    <property type="term" value="F:nucleic acid binding"/>
    <property type="evidence" value="ECO:0007669"/>
    <property type="project" value="InterPro"/>
</dbReference>
<dbReference type="Pfam" id="PF00665">
    <property type="entry name" value="rve"/>
    <property type="match status" value="1"/>
</dbReference>